<gene>
    <name evidence="8" type="primary">modE</name>
    <name evidence="8" type="ORF">GCM10007392_15080</name>
</gene>
<dbReference type="EMBL" id="BMXR01000003">
    <property type="protein sequence ID" value="GGX48867.1"/>
    <property type="molecule type" value="Genomic_DNA"/>
</dbReference>
<dbReference type="Gene3D" id="2.40.50.100">
    <property type="match status" value="2"/>
</dbReference>
<dbReference type="RefSeq" id="WP_189607928.1">
    <property type="nucleotide sequence ID" value="NZ_BMXR01000003.1"/>
</dbReference>
<evidence type="ECO:0000256" key="1">
    <source>
        <dbReference type="ARBA" id="ARBA00008110"/>
    </source>
</evidence>
<dbReference type="InterPro" id="IPR008995">
    <property type="entry name" value="Mo/tungstate-bd_C_term_dom"/>
</dbReference>
<dbReference type="Proteomes" id="UP000626148">
    <property type="component" value="Unassembled WGS sequence"/>
</dbReference>
<dbReference type="PANTHER" id="PTHR30432:SF1">
    <property type="entry name" value="DNA-BINDING TRANSCRIPTIONAL DUAL REGULATOR MODE"/>
    <property type="match status" value="1"/>
</dbReference>
<dbReference type="InterPro" id="IPR036390">
    <property type="entry name" value="WH_DNA-bd_sf"/>
</dbReference>
<dbReference type="Pfam" id="PF00126">
    <property type="entry name" value="HTH_1"/>
    <property type="match status" value="1"/>
</dbReference>
<feature type="region of interest" description="Required for dimer formation and molybdate binding" evidence="6">
    <location>
        <begin position="129"/>
        <end position="137"/>
    </location>
</feature>
<feature type="domain" description="Mop" evidence="7">
    <location>
        <begin position="128"/>
        <end position="194"/>
    </location>
</feature>
<dbReference type="InterPro" id="IPR005116">
    <property type="entry name" value="Transp-assoc_OB_typ1"/>
</dbReference>
<evidence type="ECO:0000256" key="4">
    <source>
        <dbReference type="ARBA" id="ARBA00022737"/>
    </source>
</evidence>
<dbReference type="Gene3D" id="1.10.10.10">
    <property type="entry name" value="Winged helix-like DNA-binding domain superfamily/Winged helix DNA-binding domain"/>
    <property type="match status" value="1"/>
</dbReference>
<evidence type="ECO:0000256" key="3">
    <source>
        <dbReference type="ARBA" id="ARBA00022505"/>
    </source>
</evidence>
<keyword evidence="3 5" id="KW-0500">Molybdenum</keyword>
<evidence type="ECO:0000313" key="9">
    <source>
        <dbReference type="Proteomes" id="UP000626148"/>
    </source>
</evidence>
<dbReference type="GO" id="GO:0015689">
    <property type="term" value="P:molybdate ion transport"/>
    <property type="evidence" value="ECO:0007669"/>
    <property type="project" value="UniProtKB-UniRule"/>
</dbReference>
<feature type="domain" description="Mop" evidence="7">
    <location>
        <begin position="199"/>
        <end position="265"/>
    </location>
</feature>
<dbReference type="InterPro" id="IPR016462">
    <property type="entry name" value="ModE"/>
</dbReference>
<keyword evidence="9" id="KW-1185">Reference proteome</keyword>
<name>A0A918N7W3_9GAMM</name>
<dbReference type="AlphaFoldDB" id="A0A918N7W3"/>
<dbReference type="GO" id="GO:0003700">
    <property type="term" value="F:DNA-binding transcription factor activity"/>
    <property type="evidence" value="ECO:0007669"/>
    <property type="project" value="InterPro"/>
</dbReference>
<dbReference type="InterPro" id="IPR051815">
    <property type="entry name" value="Molybdate_resp_trans_reg"/>
</dbReference>
<dbReference type="InterPro" id="IPR000847">
    <property type="entry name" value="LysR_HTH_N"/>
</dbReference>
<dbReference type="GO" id="GO:0030151">
    <property type="term" value="F:molybdenum ion binding"/>
    <property type="evidence" value="ECO:0007669"/>
    <property type="project" value="UniProtKB-UniRule"/>
</dbReference>
<dbReference type="SUPFAM" id="SSF46785">
    <property type="entry name" value="Winged helix' DNA-binding domain"/>
    <property type="match status" value="1"/>
</dbReference>
<dbReference type="InterPro" id="IPR036388">
    <property type="entry name" value="WH-like_DNA-bd_sf"/>
</dbReference>
<dbReference type="PANTHER" id="PTHR30432">
    <property type="entry name" value="TRANSCRIPTIONAL REGULATOR MODE"/>
    <property type="match status" value="1"/>
</dbReference>
<evidence type="ECO:0000259" key="7">
    <source>
        <dbReference type="PROSITE" id="PS51866"/>
    </source>
</evidence>
<evidence type="ECO:0000256" key="6">
    <source>
        <dbReference type="PIRSR" id="PIRSR005763-1"/>
    </source>
</evidence>
<comment type="caution">
    <text evidence="8">The sequence shown here is derived from an EMBL/GenBank/DDBJ whole genome shotgun (WGS) entry which is preliminary data.</text>
</comment>
<evidence type="ECO:0000256" key="5">
    <source>
        <dbReference type="PIRNR" id="PIRNR005763"/>
    </source>
</evidence>
<dbReference type="PIRSF" id="PIRSF005763">
    <property type="entry name" value="Txn_reg_ModE"/>
    <property type="match status" value="1"/>
</dbReference>
<comment type="similarity">
    <text evidence="1 5">Belongs to the ModE family.</text>
</comment>
<dbReference type="SUPFAM" id="SSF50331">
    <property type="entry name" value="MOP-like"/>
    <property type="match status" value="2"/>
</dbReference>
<evidence type="ECO:0000313" key="8">
    <source>
        <dbReference type="EMBL" id="GGX48867.1"/>
    </source>
</evidence>
<keyword evidence="4" id="KW-0677">Repeat</keyword>
<reference evidence="8" key="2">
    <citation type="submission" date="2020-09" db="EMBL/GenBank/DDBJ databases">
        <authorList>
            <person name="Sun Q."/>
            <person name="Kim S."/>
        </authorList>
    </citation>
    <scope>NUCLEOTIDE SEQUENCE</scope>
    <source>
        <strain evidence="8">KCTC 22169</strain>
    </source>
</reference>
<keyword evidence="2 5" id="KW-0813">Transport</keyword>
<reference evidence="8" key="1">
    <citation type="journal article" date="2014" name="Int. J. Syst. Evol. Microbiol.">
        <title>Complete genome sequence of Corynebacterium casei LMG S-19264T (=DSM 44701T), isolated from a smear-ripened cheese.</title>
        <authorList>
            <consortium name="US DOE Joint Genome Institute (JGI-PGF)"/>
            <person name="Walter F."/>
            <person name="Albersmeier A."/>
            <person name="Kalinowski J."/>
            <person name="Ruckert C."/>
        </authorList>
    </citation>
    <scope>NUCLEOTIDE SEQUENCE</scope>
    <source>
        <strain evidence="8">KCTC 22169</strain>
    </source>
</reference>
<dbReference type="Pfam" id="PF03459">
    <property type="entry name" value="TOBE"/>
    <property type="match status" value="2"/>
</dbReference>
<protein>
    <submittedName>
        <fullName evidence="8">ModE family transcriptional regulator</fullName>
    </submittedName>
</protein>
<organism evidence="8 9">
    <name type="scientific">Saccharospirillum salsuginis</name>
    <dbReference type="NCBI Taxonomy" id="418750"/>
    <lineage>
        <taxon>Bacteria</taxon>
        <taxon>Pseudomonadati</taxon>
        <taxon>Pseudomonadota</taxon>
        <taxon>Gammaproteobacteria</taxon>
        <taxon>Oceanospirillales</taxon>
        <taxon>Saccharospirillaceae</taxon>
        <taxon>Saccharospirillum</taxon>
    </lineage>
</organism>
<dbReference type="InterPro" id="IPR004606">
    <property type="entry name" value="Mop_domain"/>
</dbReference>
<evidence type="ECO:0000256" key="2">
    <source>
        <dbReference type="ARBA" id="ARBA00022448"/>
    </source>
</evidence>
<dbReference type="NCBIfam" id="TIGR00638">
    <property type="entry name" value="Mop"/>
    <property type="match status" value="2"/>
</dbReference>
<sequence>MPDHPGRLRGDVFLLTDSEQAFAASQIELLRAVDECGSISRAAKQVGISYKTAWDRIDAMNNLASQPMVTRSAGGAKGGGTALTDFGRDIVRGFQALREEHRHFIERLGHRVQSINDVAHFLRSGSMVTSARNQFRGTVTQITPGTVDTEVTLSISRDQSVAAIITQDSLERLDLAVGATAVALVKASSVILSTDTALATSARNKLTGPIVRVVRGAVNSEVTLDLGDGKTVCAVITNISVEELDLEVGQAASAIFKASSVILLKDD</sequence>
<dbReference type="PROSITE" id="PS51866">
    <property type="entry name" value="MOP"/>
    <property type="match status" value="2"/>
</dbReference>
<accession>A0A918N7W3</accession>
<proteinExistence type="inferred from homology"/>